<evidence type="ECO:0000256" key="7">
    <source>
        <dbReference type="ARBA" id="ARBA00022692"/>
    </source>
</evidence>
<evidence type="ECO:0000256" key="15">
    <source>
        <dbReference type="ARBA" id="ARBA00023201"/>
    </source>
</evidence>
<sequence length="256" mass="28450">MAFNKDSIMGTMIFTISLSLLCSFMITGTAEILKERKLAKKRDELKRYVLTAANVDLDGEQSFQELFDELVTPMLVDLDTGEMDSNDAVMDFDERMAAINPDTSRKPKKDTAKIKRRANQVRVFKVADKDGQLAHVVVPVHGKGLWSIIYGYVAVKADLNTIENVVFYEHGETPGIGDFVSAPDWVKQWHGKQVFDASGDVAFRIVKGGAEDGDIHGVDSVSGATKTARGIQRAVTFWFGREGYQTFFDKLKASEV</sequence>
<dbReference type="Pfam" id="PF04205">
    <property type="entry name" value="FMN_bind"/>
    <property type="match status" value="1"/>
</dbReference>
<dbReference type="PANTHER" id="PTHR37838">
    <property type="entry name" value="NA(+)-TRANSLOCATING NADH-QUINONE REDUCTASE SUBUNIT C"/>
    <property type="match status" value="1"/>
</dbReference>
<keyword evidence="8 16" id="KW-1278">Translocase</keyword>
<evidence type="ECO:0000256" key="10">
    <source>
        <dbReference type="ARBA" id="ARBA00023027"/>
    </source>
</evidence>
<keyword evidence="7 16" id="KW-0812">Transmembrane</keyword>
<comment type="caution">
    <text evidence="16">Lacks conserved residue(s) required for the propagation of feature annotation.</text>
</comment>
<keyword evidence="4 16" id="KW-0597">Phosphoprotein</keyword>
<name>A0A917JMA9_9GAMM</name>
<keyword evidence="2 16" id="KW-1003">Cell membrane</keyword>
<organism evidence="19 20">
    <name type="scientific">Shewanella gelidii</name>
    <dbReference type="NCBI Taxonomy" id="1642821"/>
    <lineage>
        <taxon>Bacteria</taxon>
        <taxon>Pseudomonadati</taxon>
        <taxon>Pseudomonadota</taxon>
        <taxon>Gammaproteobacteria</taxon>
        <taxon>Alteromonadales</taxon>
        <taxon>Shewanellaceae</taxon>
        <taxon>Shewanella</taxon>
    </lineage>
</organism>
<evidence type="ECO:0000256" key="17">
    <source>
        <dbReference type="PIRNR" id="PIRNR009437"/>
    </source>
</evidence>
<evidence type="ECO:0000256" key="9">
    <source>
        <dbReference type="ARBA" id="ARBA00022989"/>
    </source>
</evidence>
<evidence type="ECO:0000313" key="19">
    <source>
        <dbReference type="EMBL" id="GGI77126.1"/>
    </source>
</evidence>
<dbReference type="NCBIfam" id="NF003747">
    <property type="entry name" value="PRK05346.1-2"/>
    <property type="match status" value="1"/>
</dbReference>
<comment type="subunit">
    <text evidence="16 17">Composed of six subunits; NqrA, NqrB, NqrC, NqrD, NqrE and NqrF.</text>
</comment>
<feature type="transmembrane region" description="Helical" evidence="16">
    <location>
        <begin position="12"/>
        <end position="33"/>
    </location>
</feature>
<keyword evidence="5 16" id="KW-0285">Flavoprotein</keyword>
<dbReference type="GO" id="GO:0005886">
    <property type="term" value="C:plasma membrane"/>
    <property type="evidence" value="ECO:0007669"/>
    <property type="project" value="UniProtKB-SubCell"/>
</dbReference>
<evidence type="ECO:0000256" key="5">
    <source>
        <dbReference type="ARBA" id="ARBA00022630"/>
    </source>
</evidence>
<evidence type="ECO:0000259" key="18">
    <source>
        <dbReference type="SMART" id="SM00900"/>
    </source>
</evidence>
<comment type="catalytic activity">
    <reaction evidence="16 17">
        <text>a ubiquinone + n Na(+)(in) + NADH + H(+) = a ubiquinol + n Na(+)(out) + NAD(+)</text>
        <dbReference type="Rhea" id="RHEA:47748"/>
        <dbReference type="Rhea" id="RHEA-COMP:9565"/>
        <dbReference type="Rhea" id="RHEA-COMP:9566"/>
        <dbReference type="ChEBI" id="CHEBI:15378"/>
        <dbReference type="ChEBI" id="CHEBI:16389"/>
        <dbReference type="ChEBI" id="CHEBI:17976"/>
        <dbReference type="ChEBI" id="CHEBI:29101"/>
        <dbReference type="ChEBI" id="CHEBI:57540"/>
        <dbReference type="ChEBI" id="CHEBI:57945"/>
        <dbReference type="EC" id="7.2.1.1"/>
    </reaction>
</comment>
<keyword evidence="13 16" id="KW-0830">Ubiquinone</keyword>
<dbReference type="AlphaFoldDB" id="A0A917JMA9"/>
<evidence type="ECO:0000256" key="8">
    <source>
        <dbReference type="ARBA" id="ARBA00022967"/>
    </source>
</evidence>
<evidence type="ECO:0000256" key="11">
    <source>
        <dbReference type="ARBA" id="ARBA00023053"/>
    </source>
</evidence>
<evidence type="ECO:0000313" key="20">
    <source>
        <dbReference type="Proteomes" id="UP000613743"/>
    </source>
</evidence>
<reference evidence="19" key="2">
    <citation type="submission" date="2020-09" db="EMBL/GenBank/DDBJ databases">
        <authorList>
            <person name="Sun Q."/>
            <person name="Ohkuma M."/>
        </authorList>
    </citation>
    <scope>NUCLEOTIDE SEQUENCE</scope>
    <source>
        <strain evidence="19">JCM 30804</strain>
    </source>
</reference>
<dbReference type="EC" id="7.2.1.1" evidence="16 17"/>
<keyword evidence="3" id="KW-0997">Cell inner membrane</keyword>
<keyword evidence="9 16" id="KW-1133">Transmembrane helix</keyword>
<dbReference type="RefSeq" id="WP_188919032.1">
    <property type="nucleotide sequence ID" value="NZ_BMPZ01000002.1"/>
</dbReference>
<comment type="subcellular location">
    <subcellularLocation>
        <location evidence="16">Cell membrane</location>
        <topology evidence="16">Single-pass membrane protein</topology>
    </subcellularLocation>
</comment>
<keyword evidence="10 16" id="KW-0520">NAD</keyword>
<accession>A0A917JMA9</accession>
<dbReference type="GO" id="GO:0010181">
    <property type="term" value="F:FMN binding"/>
    <property type="evidence" value="ECO:0007669"/>
    <property type="project" value="UniProtKB-UniRule"/>
</dbReference>
<keyword evidence="6 16" id="KW-0288">FMN</keyword>
<protein>
    <recommendedName>
        <fullName evidence="16 17">Na(+)-translocating NADH-quinone reductase subunit C</fullName>
        <shortName evidence="16 17">Na(+)-NQR subunit C</shortName>
        <shortName evidence="16 17">Na(+)-translocating NQR subunit C</shortName>
        <ecNumber evidence="16 17">7.2.1.1</ecNumber>
    </recommendedName>
    <alternativeName>
        <fullName evidence="16 17">NQR complex subunit C</fullName>
    </alternativeName>
    <alternativeName>
        <fullName evidence="16 17">NQR-1 subunit C</fullName>
    </alternativeName>
</protein>
<dbReference type="EMBL" id="BMPZ01000002">
    <property type="protein sequence ID" value="GGI77126.1"/>
    <property type="molecule type" value="Genomic_DNA"/>
</dbReference>
<evidence type="ECO:0000256" key="13">
    <source>
        <dbReference type="ARBA" id="ARBA00023075"/>
    </source>
</evidence>
<evidence type="ECO:0000256" key="1">
    <source>
        <dbReference type="ARBA" id="ARBA00022448"/>
    </source>
</evidence>
<dbReference type="NCBIfam" id="NF003749">
    <property type="entry name" value="PRK05346.1-5"/>
    <property type="match status" value="1"/>
</dbReference>
<dbReference type="GO" id="GO:0006814">
    <property type="term" value="P:sodium ion transport"/>
    <property type="evidence" value="ECO:0007669"/>
    <property type="project" value="UniProtKB-UniRule"/>
</dbReference>
<comment type="similarity">
    <text evidence="16 17">Belongs to the NqrC family.</text>
</comment>
<keyword evidence="11 16" id="KW-0915">Sodium</keyword>
<evidence type="ECO:0000256" key="14">
    <source>
        <dbReference type="ARBA" id="ARBA00023136"/>
    </source>
</evidence>
<evidence type="ECO:0000256" key="16">
    <source>
        <dbReference type="HAMAP-Rule" id="MF_00427"/>
    </source>
</evidence>
<evidence type="ECO:0000256" key="12">
    <source>
        <dbReference type="ARBA" id="ARBA00023065"/>
    </source>
</evidence>
<dbReference type="PANTHER" id="PTHR37838:SF1">
    <property type="entry name" value="NA(+)-TRANSLOCATING NADH-QUINONE REDUCTASE SUBUNIT C"/>
    <property type="match status" value="1"/>
</dbReference>
<dbReference type="InterPro" id="IPR010204">
    <property type="entry name" value="NqrC"/>
</dbReference>
<keyword evidence="1 16" id="KW-0813">Transport</keyword>
<feature type="domain" description="FMN-binding" evidence="18">
    <location>
        <begin position="144"/>
        <end position="242"/>
    </location>
</feature>
<dbReference type="HAMAP" id="MF_00427">
    <property type="entry name" value="NqrC"/>
    <property type="match status" value="1"/>
</dbReference>
<keyword evidence="15 16" id="KW-0739">Sodium transport</keyword>
<evidence type="ECO:0000256" key="3">
    <source>
        <dbReference type="ARBA" id="ARBA00022519"/>
    </source>
</evidence>
<dbReference type="PIRSF" id="PIRSF009437">
    <property type="entry name" value="NQR-1_subunit_C"/>
    <property type="match status" value="1"/>
</dbReference>
<comment type="caution">
    <text evidence="19">The sequence shown here is derived from an EMBL/GenBank/DDBJ whole genome shotgun (WGS) entry which is preliminary data.</text>
</comment>
<keyword evidence="20" id="KW-1185">Reference proteome</keyword>
<keyword evidence="12 16" id="KW-0406">Ion transport</keyword>
<evidence type="ECO:0000256" key="4">
    <source>
        <dbReference type="ARBA" id="ARBA00022553"/>
    </source>
</evidence>
<evidence type="ECO:0000256" key="2">
    <source>
        <dbReference type="ARBA" id="ARBA00022475"/>
    </source>
</evidence>
<dbReference type="GO" id="GO:0016655">
    <property type="term" value="F:oxidoreductase activity, acting on NAD(P)H, quinone or similar compound as acceptor"/>
    <property type="evidence" value="ECO:0007669"/>
    <property type="project" value="UniProtKB-UniRule"/>
</dbReference>
<dbReference type="NCBIfam" id="TIGR01938">
    <property type="entry name" value="nqrC"/>
    <property type="match status" value="1"/>
</dbReference>
<dbReference type="SMART" id="SM00900">
    <property type="entry name" value="FMN_bind"/>
    <property type="match status" value="1"/>
</dbReference>
<reference evidence="19" key="1">
    <citation type="journal article" date="2014" name="Int. J. Syst. Evol. Microbiol.">
        <title>Complete genome sequence of Corynebacterium casei LMG S-19264T (=DSM 44701T), isolated from a smear-ripened cheese.</title>
        <authorList>
            <consortium name="US DOE Joint Genome Institute (JGI-PGF)"/>
            <person name="Walter F."/>
            <person name="Albersmeier A."/>
            <person name="Kalinowski J."/>
            <person name="Ruckert C."/>
        </authorList>
    </citation>
    <scope>NUCLEOTIDE SEQUENCE</scope>
    <source>
        <strain evidence="19">JCM 30804</strain>
    </source>
</reference>
<keyword evidence="14 16" id="KW-0472">Membrane</keyword>
<proteinExistence type="inferred from homology"/>
<gene>
    <name evidence="16 19" type="primary">nqrC</name>
    <name evidence="19" type="ORF">GCM10009332_13060</name>
</gene>
<comment type="function">
    <text evidence="16">NQR complex catalyzes the reduction of ubiquinone-1 to ubiquinol by two successive reactions, coupled with the transport of Na(+) ions from the cytoplasm to the periplasm. NqrA to NqrE are probably involved in the second step, the conversion of ubisemiquinone to ubiquinol.</text>
</comment>
<comment type="cofactor">
    <cofactor evidence="16 17">
        <name>FMN</name>
        <dbReference type="ChEBI" id="CHEBI:58210"/>
    </cofactor>
</comment>
<dbReference type="InterPro" id="IPR007329">
    <property type="entry name" value="FMN-bd"/>
</dbReference>
<evidence type="ECO:0000256" key="6">
    <source>
        <dbReference type="ARBA" id="ARBA00022643"/>
    </source>
</evidence>
<feature type="modified residue" description="FMN phosphoryl threonine" evidence="16">
    <location>
        <position position="225"/>
    </location>
</feature>
<dbReference type="Proteomes" id="UP000613743">
    <property type="component" value="Unassembled WGS sequence"/>
</dbReference>